<feature type="signal peptide" evidence="1">
    <location>
        <begin position="1"/>
        <end position="25"/>
    </location>
</feature>
<organism evidence="2 3">
    <name type="scientific">Pediococcus argentinicus</name>
    <dbReference type="NCBI Taxonomy" id="480391"/>
    <lineage>
        <taxon>Bacteria</taxon>
        <taxon>Bacillati</taxon>
        <taxon>Bacillota</taxon>
        <taxon>Bacilli</taxon>
        <taxon>Lactobacillales</taxon>
        <taxon>Lactobacillaceae</taxon>
        <taxon>Pediococcus</taxon>
    </lineage>
</organism>
<dbReference type="RefSeq" id="WP_057799228.1">
    <property type="nucleotide sequence ID" value="NZ_BJZZ01000013.1"/>
</dbReference>
<sequence>MKKIILVITTIFLALPLTAVKPVNAKTKYTSLPTSIRSHVWYRLTDGHQGGFHDRTTFTKKSVHAKASWTKHKTYTWSFSKIRKDSKHKGTYYANLKFSKHDSSPVKIKVISSKQFWIIKKHPLFTSGNYQGNANYGAMVYKR</sequence>
<evidence type="ECO:0000313" key="2">
    <source>
        <dbReference type="EMBL" id="KRO25206.1"/>
    </source>
</evidence>
<keyword evidence="1" id="KW-0732">Signal</keyword>
<protein>
    <submittedName>
        <fullName evidence="2">Uncharacterized protein</fullName>
    </submittedName>
</protein>
<reference evidence="2 3" key="1">
    <citation type="journal article" date="2015" name="Genome Announc.">
        <title>Expanding the biotechnology potential of lactobacilli through comparative genomics of 213 strains and associated genera.</title>
        <authorList>
            <person name="Sun Z."/>
            <person name="Harris H.M."/>
            <person name="McCann A."/>
            <person name="Guo C."/>
            <person name="Argimon S."/>
            <person name="Zhang W."/>
            <person name="Yang X."/>
            <person name="Jeffery I.B."/>
            <person name="Cooney J.C."/>
            <person name="Kagawa T.F."/>
            <person name="Liu W."/>
            <person name="Song Y."/>
            <person name="Salvetti E."/>
            <person name="Wrobel A."/>
            <person name="Rasinkangas P."/>
            <person name="Parkhill J."/>
            <person name="Rea M.C."/>
            <person name="O'Sullivan O."/>
            <person name="Ritari J."/>
            <person name="Douillard F.P."/>
            <person name="Paul Ross R."/>
            <person name="Yang R."/>
            <person name="Briner A.E."/>
            <person name="Felis G.E."/>
            <person name="de Vos W.M."/>
            <person name="Barrangou R."/>
            <person name="Klaenhammer T.R."/>
            <person name="Caufield P.W."/>
            <person name="Cui Y."/>
            <person name="Zhang H."/>
            <person name="O'Toole P.W."/>
        </authorList>
    </citation>
    <scope>NUCLEOTIDE SEQUENCE [LARGE SCALE GENOMIC DNA]</scope>
    <source>
        <strain evidence="2 3">DSM 23026</strain>
    </source>
</reference>
<evidence type="ECO:0000313" key="3">
    <source>
        <dbReference type="Proteomes" id="UP000051249"/>
    </source>
</evidence>
<dbReference type="OrthoDB" id="2321527at2"/>
<feature type="chain" id="PRO_5006421085" evidence="1">
    <location>
        <begin position="26"/>
        <end position="143"/>
    </location>
</feature>
<dbReference type="AlphaFoldDB" id="A0A0R2NHD9"/>
<keyword evidence="3" id="KW-1185">Reference proteome</keyword>
<dbReference type="PATRIC" id="fig|480391.4.peg.337"/>
<proteinExistence type="predicted"/>
<gene>
    <name evidence="2" type="ORF">IV88_GL000333</name>
</gene>
<evidence type="ECO:0000256" key="1">
    <source>
        <dbReference type="SAM" id="SignalP"/>
    </source>
</evidence>
<accession>A0A0R2NHD9</accession>
<name>A0A0R2NHD9_9LACO</name>
<dbReference type="Proteomes" id="UP000051249">
    <property type="component" value="Unassembled WGS sequence"/>
</dbReference>
<comment type="caution">
    <text evidence="2">The sequence shown here is derived from an EMBL/GenBank/DDBJ whole genome shotgun (WGS) entry which is preliminary data.</text>
</comment>
<dbReference type="EMBL" id="JQCQ01000014">
    <property type="protein sequence ID" value="KRO25206.1"/>
    <property type="molecule type" value="Genomic_DNA"/>
</dbReference>